<dbReference type="AlphaFoldDB" id="A0A061QZY2"/>
<reference evidence="1" key="1">
    <citation type="submission" date="2014-05" db="EMBL/GenBank/DDBJ databases">
        <title>The transcriptome of the halophilic microalga Tetraselmis sp. GSL018 isolated from the Great Salt Lake, Utah.</title>
        <authorList>
            <person name="Jinkerson R.E."/>
            <person name="D'Adamo S."/>
            <person name="Posewitz M.C."/>
        </authorList>
    </citation>
    <scope>NUCLEOTIDE SEQUENCE</scope>
    <source>
        <strain evidence="1">GSL018</strain>
    </source>
</reference>
<name>A0A061QZY2_9CHLO</name>
<dbReference type="EMBL" id="GBEZ01022833">
    <property type="protein sequence ID" value="JAC64024.1"/>
    <property type="molecule type" value="Transcribed_RNA"/>
</dbReference>
<accession>A0A061QZY2</accession>
<protein>
    <submittedName>
        <fullName evidence="1">Uncharacterized protein</fullName>
    </submittedName>
</protein>
<proteinExistence type="predicted"/>
<feature type="non-terminal residue" evidence="1">
    <location>
        <position position="1"/>
    </location>
</feature>
<gene>
    <name evidence="1" type="ORF">TSPGSL018_19212</name>
</gene>
<evidence type="ECO:0000313" key="1">
    <source>
        <dbReference type="EMBL" id="JAC64024.1"/>
    </source>
</evidence>
<sequence length="30" mass="3119">CEAAPASILQAASAGPGRCRGWLGPCYRKK</sequence>
<organism evidence="1">
    <name type="scientific">Tetraselmis sp. GSL018</name>
    <dbReference type="NCBI Taxonomy" id="582737"/>
    <lineage>
        <taxon>Eukaryota</taxon>
        <taxon>Viridiplantae</taxon>
        <taxon>Chlorophyta</taxon>
        <taxon>core chlorophytes</taxon>
        <taxon>Chlorodendrophyceae</taxon>
        <taxon>Chlorodendrales</taxon>
        <taxon>Chlorodendraceae</taxon>
        <taxon>Tetraselmis</taxon>
    </lineage>
</organism>